<keyword evidence="5" id="KW-0001">2Fe-2S</keyword>
<evidence type="ECO:0000256" key="1">
    <source>
        <dbReference type="ARBA" id="ARBA00001924"/>
    </source>
</evidence>
<evidence type="ECO:0000256" key="6">
    <source>
        <dbReference type="ARBA" id="ARBA00022723"/>
    </source>
</evidence>
<dbReference type="SUPFAM" id="SSF54665">
    <property type="entry name" value="CO dehydrogenase molybdoprotein N-domain-like"/>
    <property type="match status" value="1"/>
</dbReference>
<dbReference type="NCBIfam" id="TIGR02965">
    <property type="entry name" value="xanthine_xdhB"/>
    <property type="match status" value="1"/>
</dbReference>
<organism evidence="13 14">
    <name type="scientific">Neopusillimonas maritima</name>
    <dbReference type="NCBI Taxonomy" id="2026239"/>
    <lineage>
        <taxon>Bacteria</taxon>
        <taxon>Pseudomonadati</taxon>
        <taxon>Pseudomonadota</taxon>
        <taxon>Betaproteobacteria</taxon>
        <taxon>Burkholderiales</taxon>
        <taxon>Alcaligenaceae</taxon>
        <taxon>Neopusillimonas</taxon>
    </lineage>
</organism>
<dbReference type="Pfam" id="PF01315">
    <property type="entry name" value="Ald_Xan_dh_C"/>
    <property type="match status" value="1"/>
</dbReference>
<accession>A0A3A1YQY9</accession>
<keyword evidence="9" id="KW-0411">Iron-sulfur</keyword>
<dbReference type="InterPro" id="IPR046867">
    <property type="entry name" value="AldOxase/xan_DH_MoCoBD2"/>
</dbReference>
<dbReference type="GO" id="GO:0051537">
    <property type="term" value="F:2 iron, 2 sulfur cluster binding"/>
    <property type="evidence" value="ECO:0007669"/>
    <property type="project" value="UniProtKB-KW"/>
</dbReference>
<comment type="similarity">
    <text evidence="3">Belongs to the xanthine dehydrogenase family.</text>
</comment>
<dbReference type="Proteomes" id="UP000266206">
    <property type="component" value="Unassembled WGS sequence"/>
</dbReference>
<reference evidence="13 14" key="1">
    <citation type="submission" date="2017-08" db="EMBL/GenBank/DDBJ databases">
        <title>Pusillimonas indicus sp. nov., a member of the family Alcaligenaceae isolated from surface seawater.</title>
        <authorList>
            <person name="Li J."/>
        </authorList>
    </citation>
    <scope>NUCLEOTIDE SEQUENCE [LARGE SCALE GENOMIC DNA]</scope>
    <source>
        <strain evidence="13 14">L52-1-41</strain>
    </source>
</reference>
<dbReference type="Gene3D" id="3.90.1170.50">
    <property type="entry name" value="Aldehyde oxidase/xanthine dehydrogenase, a/b hammerhead"/>
    <property type="match status" value="1"/>
</dbReference>
<evidence type="ECO:0000256" key="2">
    <source>
        <dbReference type="ARBA" id="ARBA00001974"/>
    </source>
</evidence>
<feature type="domain" description="Aldehyde oxidase/xanthine dehydrogenase a/b hammerhead" evidence="12">
    <location>
        <begin position="22"/>
        <end position="129"/>
    </location>
</feature>
<dbReference type="RefSeq" id="WP_119516410.1">
    <property type="nucleotide sequence ID" value="NZ_NQYH01000008.1"/>
</dbReference>
<dbReference type="PANTHER" id="PTHR11908:SF132">
    <property type="entry name" value="ALDEHYDE OXIDASE 1-RELATED"/>
    <property type="match status" value="1"/>
</dbReference>
<dbReference type="InterPro" id="IPR016208">
    <property type="entry name" value="Ald_Oxase/xanthine_DH-like"/>
</dbReference>
<dbReference type="InterPro" id="IPR036856">
    <property type="entry name" value="Ald_Oxase/Xan_DH_a/b_sf"/>
</dbReference>
<dbReference type="GO" id="GO:0005506">
    <property type="term" value="F:iron ion binding"/>
    <property type="evidence" value="ECO:0007669"/>
    <property type="project" value="InterPro"/>
</dbReference>
<keyword evidence="8" id="KW-0408">Iron</keyword>
<comment type="cofactor">
    <cofactor evidence="1">
        <name>Mo-molybdopterin</name>
        <dbReference type="ChEBI" id="CHEBI:71302"/>
    </cofactor>
</comment>
<dbReference type="PANTHER" id="PTHR11908">
    <property type="entry name" value="XANTHINE DEHYDROGENASE"/>
    <property type="match status" value="1"/>
</dbReference>
<evidence type="ECO:0000256" key="7">
    <source>
        <dbReference type="ARBA" id="ARBA00023002"/>
    </source>
</evidence>
<keyword evidence="6" id="KW-0479">Metal-binding</keyword>
<dbReference type="Pfam" id="PF02738">
    <property type="entry name" value="MoCoBD_1"/>
    <property type="match status" value="1"/>
</dbReference>
<proteinExistence type="inferred from homology"/>
<evidence type="ECO:0000256" key="11">
    <source>
        <dbReference type="ARBA" id="ARBA00053029"/>
    </source>
</evidence>
<evidence type="ECO:0000256" key="10">
    <source>
        <dbReference type="ARBA" id="ARBA00034078"/>
    </source>
</evidence>
<dbReference type="SMART" id="SM01008">
    <property type="entry name" value="Ald_Xan_dh_C"/>
    <property type="match status" value="1"/>
</dbReference>
<dbReference type="AlphaFoldDB" id="A0A3A1YQY9"/>
<comment type="caution">
    <text evidence="13">The sequence shown here is derived from an EMBL/GenBank/DDBJ whole genome shotgun (WGS) entry which is preliminary data.</text>
</comment>
<dbReference type="InterPro" id="IPR000674">
    <property type="entry name" value="Ald_Oxase/Xan_DH_a/b"/>
</dbReference>
<evidence type="ECO:0000256" key="8">
    <source>
        <dbReference type="ARBA" id="ARBA00023004"/>
    </source>
</evidence>
<keyword evidence="4" id="KW-0500">Molybdenum</keyword>
<evidence type="ECO:0000256" key="9">
    <source>
        <dbReference type="ARBA" id="ARBA00023014"/>
    </source>
</evidence>
<comment type="cofactor">
    <cofactor evidence="2">
        <name>FAD</name>
        <dbReference type="ChEBI" id="CHEBI:57692"/>
    </cofactor>
</comment>
<dbReference type="FunFam" id="3.30.365.10:FF:000002">
    <property type="entry name" value="Xanthine dehydrogenase oxidase"/>
    <property type="match status" value="1"/>
</dbReference>
<dbReference type="SUPFAM" id="SSF56003">
    <property type="entry name" value="Molybdenum cofactor-binding domain"/>
    <property type="match status" value="1"/>
</dbReference>
<sequence>MKSKYRTVGTVAPHESAHLHVSGRAQYTDDIPEWQGTLYGAFGLSERAHARITKLDLSKVRSAPGVVAVITVEDVPGDKYIGAAKADEPVLADGLVEYYGQPMFAVAATSYDLARRAVRLAEVEYEDLHPVLDVQEGAEKESYVLPPVRIAQGDMEGKLNAGPHRHQGSFYCGGQEQFYLEGQVSYAVPGEDGEMQLFASTQHPTEMQLMISHVLHQPSHTIKVQCRRMGGGFGGKETQSWQFAVNAAMLAQKTGRPVKIRADRDDDFMITGKRHDFRVEYDVAYTDDGQITAVKFVQQLRCGYSADLSGAVADRQVFHSDNAYYLDTFDILSLRVKTNSQSNTAFRGFGGPQGIMAIEYVIEDIAAKLGRDPLDVRKLNFYGRTDRNITPYQMKVEDNVIHELVDQLEKTSQYRERRKEVDAFNANNRVLKKGLSLVPVKFGISFTLTQLNQAGALVHVYTDGSVLVNHGGTEMGQGLNTKVAQVVAEELGVDLKHVRSSATDTSKVPNTSATAASTGTDLNGKAAQVAVRKIKVALADFAADHYGCDAAEVAFVDNHVECGDKARVPFAKFVRTAHANRIPLWSSGFYRTPKIHYDTETLTGRPFYYFVYAAACAEVMIDTLTGENRLVRADILYDAGRPINPAVDLGQVEGGFIQGMGWLTAEELWWNDKGRLMTHAPSTYKIPSVSDCPAQFNVAFFENNNREDSIYQSKAMGEPPLPLALSVFFAIRDAVHAAGDRKAVPLMDAPATAECVLKALESVGGCPASQLGQAVEVAADHG</sequence>
<name>A0A3A1YQY9_9BURK</name>
<evidence type="ECO:0000256" key="3">
    <source>
        <dbReference type="ARBA" id="ARBA00006849"/>
    </source>
</evidence>
<dbReference type="GO" id="GO:0030151">
    <property type="term" value="F:molybdenum ion binding"/>
    <property type="evidence" value="ECO:0007669"/>
    <property type="project" value="InterPro"/>
</dbReference>
<evidence type="ECO:0000256" key="4">
    <source>
        <dbReference type="ARBA" id="ARBA00022505"/>
    </source>
</evidence>
<dbReference type="Gene3D" id="3.30.365.10">
    <property type="entry name" value="Aldehyde oxidase/xanthine dehydrogenase, molybdopterin binding domain"/>
    <property type="match status" value="4"/>
</dbReference>
<comment type="cofactor">
    <cofactor evidence="10">
        <name>[2Fe-2S] cluster</name>
        <dbReference type="ChEBI" id="CHEBI:190135"/>
    </cofactor>
</comment>
<evidence type="ECO:0000313" key="14">
    <source>
        <dbReference type="Proteomes" id="UP000266206"/>
    </source>
</evidence>
<comment type="cofactor">
    <cofactor evidence="11">
        <name>Mo-molybdopterin cytosine dinucleotide</name>
        <dbReference type="ChEBI" id="CHEBI:71308"/>
    </cofactor>
</comment>
<dbReference type="InterPro" id="IPR037165">
    <property type="entry name" value="AldOxase/xan_DH_Mopterin-bd_sf"/>
</dbReference>
<dbReference type="InterPro" id="IPR014309">
    <property type="entry name" value="Xanthine_DH_Mopterin-bd_su"/>
</dbReference>
<gene>
    <name evidence="13" type="primary">xdhB</name>
    <name evidence="13" type="ORF">CJP73_10440</name>
</gene>
<dbReference type="InterPro" id="IPR008274">
    <property type="entry name" value="AldOxase/xan_DH_MoCoBD1"/>
</dbReference>
<evidence type="ECO:0000259" key="12">
    <source>
        <dbReference type="SMART" id="SM01008"/>
    </source>
</evidence>
<dbReference type="Pfam" id="PF20256">
    <property type="entry name" value="MoCoBD_2"/>
    <property type="match status" value="1"/>
</dbReference>
<dbReference type="GO" id="GO:0016491">
    <property type="term" value="F:oxidoreductase activity"/>
    <property type="evidence" value="ECO:0007669"/>
    <property type="project" value="UniProtKB-KW"/>
</dbReference>
<keyword evidence="7" id="KW-0560">Oxidoreductase</keyword>
<dbReference type="OrthoDB" id="9758509at2"/>
<evidence type="ECO:0000313" key="13">
    <source>
        <dbReference type="EMBL" id="RIY40592.1"/>
    </source>
</evidence>
<dbReference type="FunFam" id="3.30.365.10:FF:000001">
    <property type="entry name" value="Xanthine dehydrogenase oxidase"/>
    <property type="match status" value="1"/>
</dbReference>
<evidence type="ECO:0000256" key="5">
    <source>
        <dbReference type="ARBA" id="ARBA00022714"/>
    </source>
</evidence>
<dbReference type="EMBL" id="NQYH01000008">
    <property type="protein sequence ID" value="RIY40592.1"/>
    <property type="molecule type" value="Genomic_DNA"/>
</dbReference>
<protein>
    <submittedName>
        <fullName evidence="13">Xanthine dehydrogenase molybdopterin binding subunit</fullName>
    </submittedName>
</protein>